<feature type="compositionally biased region" description="Acidic residues" evidence="1">
    <location>
        <begin position="83"/>
        <end position="97"/>
    </location>
</feature>
<dbReference type="EMBL" id="JACAZH010000002">
    <property type="protein sequence ID" value="KAF7375574.1"/>
    <property type="molecule type" value="Genomic_DNA"/>
</dbReference>
<dbReference type="Proteomes" id="UP000623467">
    <property type="component" value="Unassembled WGS sequence"/>
</dbReference>
<proteinExistence type="predicted"/>
<evidence type="ECO:0000313" key="2">
    <source>
        <dbReference type="EMBL" id="KAF7375574.1"/>
    </source>
</evidence>
<name>A0A8H6ZE04_9AGAR</name>
<sequence>MFGIGHTSASRTDTHSRRSCPVLLLPRISFSSNSLPPSVPAFPFFSFPVHPSFPHFSLLDDGSTQRTLCSRPTRVFRPPEYENYEDQENDQNYDENYENNTTLSTNFPGGGATAARARHNNIDSYD</sequence>
<keyword evidence="3" id="KW-1185">Reference proteome</keyword>
<gene>
    <name evidence="2" type="ORF">MSAN_00445700</name>
</gene>
<protein>
    <submittedName>
        <fullName evidence="2">Uncharacterized protein</fullName>
    </submittedName>
</protein>
<feature type="region of interest" description="Disordered" evidence="1">
    <location>
        <begin position="83"/>
        <end position="126"/>
    </location>
</feature>
<evidence type="ECO:0000313" key="3">
    <source>
        <dbReference type="Proteomes" id="UP000623467"/>
    </source>
</evidence>
<comment type="caution">
    <text evidence="2">The sequence shown here is derived from an EMBL/GenBank/DDBJ whole genome shotgun (WGS) entry which is preliminary data.</text>
</comment>
<dbReference type="AlphaFoldDB" id="A0A8H6ZE04"/>
<reference evidence="2" key="1">
    <citation type="submission" date="2020-05" db="EMBL/GenBank/DDBJ databases">
        <title>Mycena genomes resolve the evolution of fungal bioluminescence.</title>
        <authorList>
            <person name="Tsai I.J."/>
        </authorList>
    </citation>
    <scope>NUCLEOTIDE SEQUENCE</scope>
    <source>
        <strain evidence="2">160909Yilan</strain>
    </source>
</reference>
<evidence type="ECO:0000256" key="1">
    <source>
        <dbReference type="SAM" id="MobiDB-lite"/>
    </source>
</evidence>
<accession>A0A8H6ZE04</accession>
<organism evidence="2 3">
    <name type="scientific">Mycena sanguinolenta</name>
    <dbReference type="NCBI Taxonomy" id="230812"/>
    <lineage>
        <taxon>Eukaryota</taxon>
        <taxon>Fungi</taxon>
        <taxon>Dikarya</taxon>
        <taxon>Basidiomycota</taxon>
        <taxon>Agaricomycotina</taxon>
        <taxon>Agaricomycetes</taxon>
        <taxon>Agaricomycetidae</taxon>
        <taxon>Agaricales</taxon>
        <taxon>Marasmiineae</taxon>
        <taxon>Mycenaceae</taxon>
        <taxon>Mycena</taxon>
    </lineage>
</organism>